<dbReference type="AlphaFoldDB" id="A0A0Q9Z907"/>
<dbReference type="InterPro" id="IPR048012">
    <property type="entry name" value="BfmA-like_N"/>
</dbReference>
<protein>
    <submittedName>
        <fullName evidence="2">Uncharacterized protein</fullName>
    </submittedName>
</protein>
<dbReference type="Proteomes" id="UP000051643">
    <property type="component" value="Unassembled WGS sequence"/>
</dbReference>
<reference evidence="2" key="1">
    <citation type="submission" date="2015-10" db="EMBL/GenBank/DDBJ databases">
        <title>Draft genome sequence of Salegentibacter mishustinae KCTC 12263.</title>
        <authorList>
            <person name="Lin W."/>
            <person name="Zheng Q."/>
        </authorList>
    </citation>
    <scope>NUCLEOTIDE SEQUENCE [LARGE SCALE GENOMIC DNA]</scope>
    <source>
        <strain evidence="2">KCTC 12263</strain>
    </source>
</reference>
<keyword evidence="3" id="KW-1185">Reference proteome</keyword>
<sequence length="124" mass="14587">MDEEYKKEKFETLKIKTSVAKKFRRFSRALSKSQSMTLLSRVEFFEMNSISPNEMMGPKMETLENLVKKRINAVIAILKDIEKNKVNPTLGILESLMEAADPKDNYENRVRDYEEDDTHPDFYK</sequence>
<dbReference type="OrthoDB" id="1441069at2"/>
<gene>
    <name evidence="2" type="ORF">APR42_16375</name>
</gene>
<dbReference type="NCBIfam" id="NF041200">
    <property type="entry name" value="mob_BfmA_Nterm"/>
    <property type="match status" value="1"/>
</dbReference>
<feature type="region of interest" description="Disordered" evidence="1">
    <location>
        <begin position="104"/>
        <end position="124"/>
    </location>
</feature>
<name>A0A0Q9Z907_9FLAO</name>
<dbReference type="EMBL" id="LKTP01000009">
    <property type="protein sequence ID" value="KRG29451.1"/>
    <property type="molecule type" value="Genomic_DNA"/>
</dbReference>
<evidence type="ECO:0000313" key="3">
    <source>
        <dbReference type="Proteomes" id="UP000051643"/>
    </source>
</evidence>
<dbReference type="STRING" id="270918.APR42_16375"/>
<comment type="caution">
    <text evidence="2">The sequence shown here is derived from an EMBL/GenBank/DDBJ whole genome shotgun (WGS) entry which is preliminary data.</text>
</comment>
<evidence type="ECO:0000313" key="2">
    <source>
        <dbReference type="EMBL" id="KRG29451.1"/>
    </source>
</evidence>
<dbReference type="RefSeq" id="WP_057481323.1">
    <property type="nucleotide sequence ID" value="NZ_BMWR01000006.1"/>
</dbReference>
<proteinExistence type="predicted"/>
<accession>A0A0Q9Z907</accession>
<evidence type="ECO:0000256" key="1">
    <source>
        <dbReference type="SAM" id="MobiDB-lite"/>
    </source>
</evidence>
<organism evidence="2 3">
    <name type="scientific">Salegentibacter mishustinae</name>
    <dbReference type="NCBI Taxonomy" id="270918"/>
    <lineage>
        <taxon>Bacteria</taxon>
        <taxon>Pseudomonadati</taxon>
        <taxon>Bacteroidota</taxon>
        <taxon>Flavobacteriia</taxon>
        <taxon>Flavobacteriales</taxon>
        <taxon>Flavobacteriaceae</taxon>
        <taxon>Salegentibacter</taxon>
    </lineage>
</organism>